<reference evidence="2" key="1">
    <citation type="submission" date="2020-07" db="EMBL/GenBank/DDBJ databases">
        <title>Huge and variable diversity of episymbiotic CPR bacteria and DPANN archaea in groundwater ecosystems.</title>
        <authorList>
            <person name="He C.Y."/>
            <person name="Keren R."/>
            <person name="Whittaker M."/>
            <person name="Farag I.F."/>
            <person name="Doudna J."/>
            <person name="Cate J.H.D."/>
            <person name="Banfield J.F."/>
        </authorList>
    </citation>
    <scope>NUCLEOTIDE SEQUENCE</scope>
    <source>
        <strain evidence="2">NC_groundwater_928_Pr1_S-0.2um_72_17</strain>
    </source>
</reference>
<organism evidence="2 3">
    <name type="scientific">Eiseniibacteriota bacterium</name>
    <dbReference type="NCBI Taxonomy" id="2212470"/>
    <lineage>
        <taxon>Bacteria</taxon>
        <taxon>Candidatus Eiseniibacteriota</taxon>
    </lineage>
</organism>
<evidence type="ECO:0000313" key="3">
    <source>
        <dbReference type="Proteomes" id="UP000807850"/>
    </source>
</evidence>
<dbReference type="Proteomes" id="UP000807850">
    <property type="component" value="Unassembled WGS sequence"/>
</dbReference>
<accession>A0A9D6L447</accession>
<dbReference type="InterPro" id="IPR018634">
    <property type="entry name" value="ChrB_C"/>
</dbReference>
<feature type="domain" description="ChrB C-terminal" evidence="1">
    <location>
        <begin position="3"/>
        <end position="136"/>
    </location>
</feature>
<comment type="caution">
    <text evidence="2">The sequence shown here is derived from an EMBL/GenBank/DDBJ whole genome shotgun (WGS) entry which is preliminary data.</text>
</comment>
<evidence type="ECO:0000313" key="2">
    <source>
        <dbReference type="EMBL" id="MBI3539457.1"/>
    </source>
</evidence>
<proteinExistence type="predicted"/>
<protein>
    <submittedName>
        <fullName evidence="2">Chromate resistance protein</fullName>
    </submittedName>
</protein>
<dbReference type="EMBL" id="JACQAY010000128">
    <property type="protein sequence ID" value="MBI3539457.1"/>
    <property type="molecule type" value="Genomic_DNA"/>
</dbReference>
<dbReference type="AlphaFoldDB" id="A0A9D6L447"/>
<name>A0A9D6L447_UNCEI</name>
<sequence length="145" mass="16247">MKWITRERPKVDRVACPWLIRRFVDPAAEFLYVPADQVVAVARREGATPYDVPDVELGHHGAACSFDAILDKYRLDDPALRALARIVRGADTQAKDLTPESRGLEAIARGFGLVYDDDHRQLEAELPVYDALYAWCRSQVPTPAA</sequence>
<gene>
    <name evidence="2" type="ORF">HY076_04210</name>
</gene>
<evidence type="ECO:0000259" key="1">
    <source>
        <dbReference type="Pfam" id="PF09828"/>
    </source>
</evidence>
<dbReference type="Pfam" id="PF09828">
    <property type="entry name" value="ChrB_C"/>
    <property type="match status" value="1"/>
</dbReference>